<organism evidence="8 9">
    <name type="scientific">Gryllus longicercus</name>
    <dbReference type="NCBI Taxonomy" id="2509291"/>
    <lineage>
        <taxon>Eukaryota</taxon>
        <taxon>Metazoa</taxon>
        <taxon>Ecdysozoa</taxon>
        <taxon>Arthropoda</taxon>
        <taxon>Hexapoda</taxon>
        <taxon>Insecta</taxon>
        <taxon>Pterygota</taxon>
        <taxon>Neoptera</taxon>
        <taxon>Polyneoptera</taxon>
        <taxon>Orthoptera</taxon>
        <taxon>Ensifera</taxon>
        <taxon>Gryllidea</taxon>
        <taxon>Grylloidea</taxon>
        <taxon>Gryllidae</taxon>
        <taxon>Gryllinae</taxon>
        <taxon>Gryllus</taxon>
    </lineage>
</organism>
<evidence type="ECO:0000256" key="5">
    <source>
        <dbReference type="ARBA" id="ARBA00038137"/>
    </source>
</evidence>
<dbReference type="Pfam" id="PF11704">
    <property type="entry name" value="Folliculin"/>
    <property type="match status" value="1"/>
</dbReference>
<gene>
    <name evidence="8" type="ORF">R5R35_006487</name>
</gene>
<sequence>MAAVHADAAVFGYAVYSQGVENALQGDEAKKEEKTSTLICEPCPCAKEDFIVFAEFSEITGPVPLLTIPSKLASYEDIDMNALIMKIMSVDYQANPSGQFAFSLDVQVLQQDVLPGRHAYVHYCTLHDLRARGFVRPLCLAYVSADHKKLHENFNVLRRKFLAAAEILKYNNRQTFTEEISKVLANLKLLENKYFMLKKKEEDGENLTPEEQRSMSRTQIDQLAHQHTELHHMLLAAEPLQNNEDTEMLLDKWWHIIEQSPEEECRKYALRVKQPSVPLASAASVGPPSLREPLRSVPALSPWGTAAMLWHLLGIQQTESVCRLHTSLSMFVSETTEENQRSECPEEALADPEFLQLLLSISLSFHWPNSDTSPTPSSLPIEVLSPVSLEYMEANLVASGNEASSSYHSAPESLSELMTAIRPEDDPTLEKRTLSQESFLDVPSDSDSCDEPPEEEDGTVLDVWACCPWNADLPVATNVSGRRLLRFFQRYNRAAQHIVYSLLMGRTVVLAAGETSRVKVRGLLVSLSALVPISPPSILWWHRGILVSSHVSSYQLIGICVPERLSVHDMISPRDKNLVTILEVTAGCLWGPAYSGQLLNSLDTIPPAVTSDHTLLLLLQSIGYGLTEKLFILKVCPASVADTLFKLGLTGCDADILKHLMHVGLGTLSLKDD</sequence>
<dbReference type="GO" id="GO:0006914">
    <property type="term" value="P:autophagy"/>
    <property type="evidence" value="ECO:0007669"/>
    <property type="project" value="UniProtKB-KW"/>
</dbReference>
<evidence type="ECO:0000256" key="4">
    <source>
        <dbReference type="ARBA" id="ARBA00023006"/>
    </source>
</evidence>
<evidence type="ECO:0000256" key="6">
    <source>
        <dbReference type="SAM" id="MobiDB-lite"/>
    </source>
</evidence>
<evidence type="ECO:0000259" key="7">
    <source>
        <dbReference type="PROSITE" id="PS51834"/>
    </source>
</evidence>
<keyword evidence="4" id="KW-0072">Autophagy</keyword>
<name>A0AAN9VGS5_9ORTH</name>
<feature type="region of interest" description="Disordered" evidence="6">
    <location>
        <begin position="433"/>
        <end position="456"/>
    </location>
</feature>
<dbReference type="PROSITE" id="PS51834">
    <property type="entry name" value="DENN_FLCN_SMCR8"/>
    <property type="match status" value="1"/>
</dbReference>
<evidence type="ECO:0000256" key="1">
    <source>
        <dbReference type="ARBA" id="ARBA00004496"/>
    </source>
</evidence>
<accession>A0AAN9VGS5</accession>
<comment type="similarity">
    <text evidence="5">Belongs to the SMCR8 family.</text>
</comment>
<feature type="compositionally biased region" description="Acidic residues" evidence="6">
    <location>
        <begin position="447"/>
        <end position="456"/>
    </location>
</feature>
<evidence type="ECO:0000256" key="2">
    <source>
        <dbReference type="ARBA" id="ARBA00022490"/>
    </source>
</evidence>
<dbReference type="InterPro" id="IPR037521">
    <property type="entry name" value="FLCN/SMCR8_DENN"/>
</dbReference>
<keyword evidence="9" id="KW-1185">Reference proteome</keyword>
<dbReference type="Proteomes" id="UP001378592">
    <property type="component" value="Unassembled WGS sequence"/>
</dbReference>
<evidence type="ECO:0000313" key="8">
    <source>
        <dbReference type="EMBL" id="KAK7790120.1"/>
    </source>
</evidence>
<evidence type="ECO:0000256" key="3">
    <source>
        <dbReference type="ARBA" id="ARBA00022658"/>
    </source>
</evidence>
<evidence type="ECO:0000313" key="9">
    <source>
        <dbReference type="Proteomes" id="UP001378592"/>
    </source>
</evidence>
<feature type="domain" description="UDENN FLCN/SMCR8-type" evidence="7">
    <location>
        <begin position="41"/>
        <end position="673"/>
    </location>
</feature>
<dbReference type="GO" id="GO:0005096">
    <property type="term" value="F:GTPase activator activity"/>
    <property type="evidence" value="ECO:0007669"/>
    <property type="project" value="InterPro"/>
</dbReference>
<keyword evidence="3" id="KW-0344">Guanine-nucleotide releasing factor</keyword>
<dbReference type="PANTHER" id="PTHR31334:SF1">
    <property type="entry name" value="GUANINE NUCLEOTIDE EXCHANGE PROTEIN SMCR8"/>
    <property type="match status" value="1"/>
</dbReference>
<dbReference type="InterPro" id="IPR037520">
    <property type="entry name" value="Folliculin/SMCR8_longin"/>
</dbReference>
<dbReference type="EMBL" id="JAZDUA010000662">
    <property type="protein sequence ID" value="KAK7790120.1"/>
    <property type="molecule type" value="Genomic_DNA"/>
</dbReference>
<dbReference type="GO" id="GO:0005085">
    <property type="term" value="F:guanyl-nucleotide exchange factor activity"/>
    <property type="evidence" value="ECO:0007669"/>
    <property type="project" value="UniProtKB-KW"/>
</dbReference>
<protein>
    <recommendedName>
        <fullName evidence="7">UDENN FLCN/SMCR8-type domain-containing protein</fullName>
    </recommendedName>
</protein>
<dbReference type="GO" id="GO:0032045">
    <property type="term" value="C:guanyl-nucleotide exchange factor complex"/>
    <property type="evidence" value="ECO:0007669"/>
    <property type="project" value="TreeGrafter"/>
</dbReference>
<proteinExistence type="inferred from homology"/>
<keyword evidence="2" id="KW-0963">Cytoplasm</keyword>
<comment type="caution">
    <text evidence="8">The sequence shown here is derived from an EMBL/GenBank/DDBJ whole genome shotgun (WGS) entry which is preliminary data.</text>
</comment>
<dbReference type="AlphaFoldDB" id="A0AAN9VGS5"/>
<dbReference type="PANTHER" id="PTHR31334">
    <property type="entry name" value="SMITH-MAGENIS SYNDROME REGION GENE 8 PROTEIN"/>
    <property type="match status" value="1"/>
</dbReference>
<comment type="subcellular location">
    <subcellularLocation>
        <location evidence="1">Cytoplasm</location>
    </subcellularLocation>
</comment>
<dbReference type="GO" id="GO:0005737">
    <property type="term" value="C:cytoplasm"/>
    <property type="evidence" value="ECO:0007669"/>
    <property type="project" value="UniProtKB-SubCell"/>
</dbReference>
<reference evidence="8 9" key="1">
    <citation type="submission" date="2024-03" db="EMBL/GenBank/DDBJ databases">
        <title>The genome assembly and annotation of the cricket Gryllus longicercus Weissman &amp; Gray.</title>
        <authorList>
            <person name="Szrajer S."/>
            <person name="Gray D."/>
            <person name="Ylla G."/>
        </authorList>
    </citation>
    <scope>NUCLEOTIDE SEQUENCE [LARGE SCALE GENOMIC DNA]</scope>
    <source>
        <strain evidence="8">DAG 2021-001</strain>
        <tissue evidence="8">Whole body minus gut</tissue>
    </source>
</reference>